<keyword evidence="5" id="KW-1185">Reference proteome</keyword>
<dbReference type="InterPro" id="IPR017439">
    <property type="entry name" value="Amidohydrolase"/>
</dbReference>
<proteinExistence type="predicted"/>
<dbReference type="PANTHER" id="PTHR11014">
    <property type="entry name" value="PEPTIDASE M20 FAMILY MEMBER"/>
    <property type="match status" value="1"/>
</dbReference>
<dbReference type="EMBL" id="ARXR01000015">
    <property type="protein sequence ID" value="MBF5053404.1"/>
    <property type="molecule type" value="Genomic_DNA"/>
</dbReference>
<dbReference type="SUPFAM" id="SSF55031">
    <property type="entry name" value="Bacterial exopeptidase dimerisation domain"/>
    <property type="match status" value="1"/>
</dbReference>
<evidence type="ECO:0000256" key="2">
    <source>
        <dbReference type="SAM" id="SignalP"/>
    </source>
</evidence>
<evidence type="ECO:0000313" key="4">
    <source>
        <dbReference type="EMBL" id="MBF5053404.1"/>
    </source>
</evidence>
<dbReference type="NCBIfam" id="TIGR01891">
    <property type="entry name" value="amidohydrolases"/>
    <property type="match status" value="1"/>
</dbReference>
<feature type="signal peptide" evidence="2">
    <location>
        <begin position="1"/>
        <end position="25"/>
    </location>
</feature>
<evidence type="ECO:0000256" key="1">
    <source>
        <dbReference type="ARBA" id="ARBA00022801"/>
    </source>
</evidence>
<accession>A0ABS0AH37</accession>
<name>A0ABS0AH37_9GAMM</name>
<dbReference type="RefSeq" id="WP_194856133.1">
    <property type="nucleotide sequence ID" value="NZ_ARXR01000015.1"/>
</dbReference>
<gene>
    <name evidence="4" type="ORF">ISO4_02006</name>
</gene>
<reference evidence="4 5" key="1">
    <citation type="submission" date="2012-09" db="EMBL/GenBank/DDBJ databases">
        <title>Genome Sequence of alkane-degrading Bacterium Alcanivorax venustensis ISO4.</title>
        <authorList>
            <person name="Lai Q."/>
            <person name="Shao Z."/>
        </authorList>
    </citation>
    <scope>NUCLEOTIDE SEQUENCE [LARGE SCALE GENOMIC DNA]</scope>
    <source>
        <strain evidence="4 5">ISO4</strain>
    </source>
</reference>
<comment type="caution">
    <text evidence="4">The sequence shown here is derived from an EMBL/GenBank/DDBJ whole genome shotgun (WGS) entry which is preliminary data.</text>
</comment>
<dbReference type="Pfam" id="PF07687">
    <property type="entry name" value="M20_dimer"/>
    <property type="match status" value="1"/>
</dbReference>
<dbReference type="PANTHER" id="PTHR11014:SF63">
    <property type="entry name" value="METALLOPEPTIDASE, PUTATIVE (AFU_ORTHOLOGUE AFUA_6G09600)-RELATED"/>
    <property type="match status" value="1"/>
</dbReference>
<dbReference type="SUPFAM" id="SSF53187">
    <property type="entry name" value="Zn-dependent exopeptidases"/>
    <property type="match status" value="1"/>
</dbReference>
<dbReference type="InterPro" id="IPR036264">
    <property type="entry name" value="Bact_exopeptidase_dim_dom"/>
</dbReference>
<keyword evidence="1" id="KW-0378">Hydrolase</keyword>
<protein>
    <submittedName>
        <fullName evidence="4">Amidohydrolase</fullName>
    </submittedName>
</protein>
<dbReference type="InterPro" id="IPR002933">
    <property type="entry name" value="Peptidase_M20"/>
</dbReference>
<dbReference type="Gene3D" id="3.30.70.360">
    <property type="match status" value="1"/>
</dbReference>
<dbReference type="PIRSF" id="PIRSF005962">
    <property type="entry name" value="Pept_M20D_amidohydro"/>
    <property type="match status" value="1"/>
</dbReference>
<dbReference type="Pfam" id="PF01546">
    <property type="entry name" value="Peptidase_M20"/>
    <property type="match status" value="1"/>
</dbReference>
<feature type="domain" description="Peptidase M20 dimerisation" evidence="3">
    <location>
        <begin position="220"/>
        <end position="317"/>
    </location>
</feature>
<dbReference type="Proteomes" id="UP000644441">
    <property type="component" value="Unassembled WGS sequence"/>
</dbReference>
<evidence type="ECO:0000313" key="5">
    <source>
        <dbReference type="Proteomes" id="UP000644441"/>
    </source>
</evidence>
<evidence type="ECO:0000259" key="3">
    <source>
        <dbReference type="Pfam" id="PF07687"/>
    </source>
</evidence>
<dbReference type="Gene3D" id="3.40.630.10">
    <property type="entry name" value="Zn peptidases"/>
    <property type="match status" value="1"/>
</dbReference>
<keyword evidence="2" id="KW-0732">Signal</keyword>
<organism evidence="4 5">
    <name type="scientific">Alloalcanivorax venustensis ISO4</name>
    <dbReference type="NCBI Taxonomy" id="1177184"/>
    <lineage>
        <taxon>Bacteria</taxon>
        <taxon>Pseudomonadati</taxon>
        <taxon>Pseudomonadota</taxon>
        <taxon>Gammaproteobacteria</taxon>
        <taxon>Oceanospirillales</taxon>
        <taxon>Alcanivoracaceae</taxon>
        <taxon>Alloalcanivorax</taxon>
    </lineage>
</organism>
<dbReference type="InterPro" id="IPR011650">
    <property type="entry name" value="Peptidase_M20_dimer"/>
</dbReference>
<feature type="chain" id="PRO_5046896446" evidence="2">
    <location>
        <begin position="26"/>
        <end position="446"/>
    </location>
</feature>
<sequence>MLKNLHRAALAAVLALTAATTPALADTTQRVNQLAEAQADRLVSTFKHLHANPELGFQETETAKQVSKRLKKLGYQVHTGIGGTGVAAVLKNGDGPVVMFRSDMDGLPVKEDTGLDYASRKQVTLDDGSKTHVAHACGHDAHVSWLLGIAEVMRETRDAWAGTLVLIAQPAEELIQGAQAMVDDGLYDRVPKPELLISAHVFPVWPAGTVAVRAGRRMAGSDQLDVTLHGVGGHGSSPQNTVDPVVMGARSVMAYQTIVSRNVDPQKPAVLTVGASQIGEANNVIPDNGTLKLNLRWYEKPVREQMLDAIKRETNGIARAAGVADDKMPEYTLKGYSEPVYNDEALAEQAQQTLAAGLGKEALMPGFPPVMGSEDFPMLVAGIEDARTLFMEVGGGAPDVMKKYMATGELPPMNHNPKFEIINPRLAITTAVKANSLLLLEALSAE</sequence>